<comment type="caution">
    <text evidence="1">The sequence shown here is derived from an EMBL/GenBank/DDBJ whole genome shotgun (WGS) entry which is preliminary data.</text>
</comment>
<evidence type="ECO:0000313" key="1">
    <source>
        <dbReference type="EMBL" id="OUP52056.1"/>
    </source>
</evidence>
<organism evidence="1 2">
    <name type="scientific">Butyricicoccus pullicaecorum</name>
    <dbReference type="NCBI Taxonomy" id="501571"/>
    <lineage>
        <taxon>Bacteria</taxon>
        <taxon>Bacillati</taxon>
        <taxon>Bacillota</taxon>
        <taxon>Clostridia</taxon>
        <taxon>Eubacteriales</taxon>
        <taxon>Butyricicoccaceae</taxon>
        <taxon>Butyricicoccus</taxon>
    </lineage>
</organism>
<dbReference type="EMBL" id="NFKK01000013">
    <property type="protein sequence ID" value="OUP52056.1"/>
    <property type="molecule type" value="Genomic_DNA"/>
</dbReference>
<accession>A0A1Y4L5V5</accession>
<evidence type="ECO:0000313" key="2">
    <source>
        <dbReference type="Proteomes" id="UP000195897"/>
    </source>
</evidence>
<sequence>MMIAAICLDDHLGMLFNGRRLSQDRCVRSDLLTHLQGHKLWLNTYSARQFCDSEQENLCIAEDFLGKAPDGAYCFVENQALAPYFDRLEGLIIYRWNRVYPSDMRFDLDLSEWKLIEQEEFPGHSHEKITKERYIR</sequence>
<name>A0A1Y4L5V5_9FIRM</name>
<reference evidence="2" key="1">
    <citation type="submission" date="2017-04" db="EMBL/GenBank/DDBJ databases">
        <title>Function of individual gut microbiota members based on whole genome sequencing of pure cultures obtained from chicken caecum.</title>
        <authorList>
            <person name="Medvecky M."/>
            <person name="Cejkova D."/>
            <person name="Polansky O."/>
            <person name="Karasova D."/>
            <person name="Kubasova T."/>
            <person name="Cizek A."/>
            <person name="Rychlik I."/>
        </authorList>
    </citation>
    <scope>NUCLEOTIDE SEQUENCE [LARGE SCALE GENOMIC DNA]</scope>
    <source>
        <strain evidence="2">An180</strain>
    </source>
</reference>
<proteinExistence type="predicted"/>
<gene>
    <name evidence="1" type="ORF">B5F17_10430</name>
</gene>
<dbReference type="Proteomes" id="UP000195897">
    <property type="component" value="Unassembled WGS sequence"/>
</dbReference>
<dbReference type="AlphaFoldDB" id="A0A1Y4L5V5"/>
<protein>
    <submittedName>
        <fullName evidence="1">Ribonuclease Z</fullName>
    </submittedName>
</protein>